<evidence type="ECO:0000313" key="2">
    <source>
        <dbReference type="Proteomes" id="UP000003586"/>
    </source>
</evidence>
<evidence type="ECO:0000313" key="1">
    <source>
        <dbReference type="EMBL" id="AHF17879.1"/>
    </source>
</evidence>
<name>W0F8T1_9BACT</name>
<protein>
    <submittedName>
        <fullName evidence="1">Uncharacterized protein</fullName>
    </submittedName>
</protein>
<accession>W0F8T1</accession>
<sequence>MKKNMCSFKTLYYGEEGYLIACEECRHFQLAFQTSLFTLTADDLKIFHSLVKQHREYHREATGSFQKNIYIPTPLEGYGMILDQRELQQLFELLETAEINFKTMGLLELFKPVGH</sequence>
<dbReference type="Proteomes" id="UP000003586">
    <property type="component" value="Chromosome"/>
</dbReference>
<proteinExistence type="predicted"/>
<dbReference type="Pfam" id="PF20391">
    <property type="entry name" value="DUF6686"/>
    <property type="match status" value="1"/>
</dbReference>
<dbReference type="InterPro" id="IPR046508">
    <property type="entry name" value="DUF6686"/>
</dbReference>
<gene>
    <name evidence="1" type="ORF">NIASO_16000</name>
</gene>
<keyword evidence="2" id="KW-1185">Reference proteome</keyword>
<reference evidence="1 2" key="1">
    <citation type="submission" date="2013-12" db="EMBL/GenBank/DDBJ databases">
        <authorList>
            <consortium name="DOE Joint Genome Institute"/>
            <person name="Eisen J."/>
            <person name="Huntemann M."/>
            <person name="Han J."/>
            <person name="Chen A."/>
            <person name="Kyrpides N."/>
            <person name="Mavromatis K."/>
            <person name="Markowitz V."/>
            <person name="Palaniappan K."/>
            <person name="Ivanova N."/>
            <person name="Schaumberg A."/>
            <person name="Pati A."/>
            <person name="Liolios K."/>
            <person name="Nordberg H.P."/>
            <person name="Cantor M.N."/>
            <person name="Hua S.X."/>
            <person name="Woyke T."/>
        </authorList>
    </citation>
    <scope>NUCLEOTIDE SEQUENCE [LARGE SCALE GENOMIC DNA]</scope>
    <source>
        <strain evidence="2">DSM 19437</strain>
    </source>
</reference>
<dbReference type="KEGG" id="nso:NIASO_16000"/>
<dbReference type="EMBL" id="CP007035">
    <property type="protein sequence ID" value="AHF17879.1"/>
    <property type="molecule type" value="Genomic_DNA"/>
</dbReference>
<dbReference type="AlphaFoldDB" id="W0F8T1"/>
<organism evidence="1 2">
    <name type="scientific">Niabella soli DSM 19437</name>
    <dbReference type="NCBI Taxonomy" id="929713"/>
    <lineage>
        <taxon>Bacteria</taxon>
        <taxon>Pseudomonadati</taxon>
        <taxon>Bacteroidota</taxon>
        <taxon>Chitinophagia</taxon>
        <taxon>Chitinophagales</taxon>
        <taxon>Chitinophagaceae</taxon>
        <taxon>Niabella</taxon>
    </lineage>
</organism>
<dbReference type="STRING" id="929713.NIASO_16000"/>
<dbReference type="HOGENOM" id="CLU_2106374_0_0_10"/>